<organism evidence="2 3">
    <name type="scientific">Tolypothrix tenuis PCC 7101</name>
    <dbReference type="NCBI Taxonomy" id="231146"/>
    <lineage>
        <taxon>Bacteria</taxon>
        <taxon>Bacillati</taxon>
        <taxon>Cyanobacteriota</taxon>
        <taxon>Cyanophyceae</taxon>
        <taxon>Nostocales</taxon>
        <taxon>Tolypothrichaceae</taxon>
        <taxon>Tolypothrix</taxon>
    </lineage>
</organism>
<dbReference type="NCBIfam" id="TIGR01901">
    <property type="entry name" value="adhes_NPXG"/>
    <property type="match status" value="1"/>
</dbReference>
<dbReference type="EMBL" id="AP018248">
    <property type="protein sequence ID" value="BAZ00668.1"/>
    <property type="molecule type" value="Genomic_DNA"/>
</dbReference>
<name>A0A1Z4N4M3_9CYAN</name>
<feature type="domain" description="Filamentous haemagglutinin FhaB/tRNA nuclease CdiA-like TPS" evidence="1">
    <location>
        <begin position="45"/>
        <end position="155"/>
    </location>
</feature>
<evidence type="ECO:0000313" key="3">
    <source>
        <dbReference type="Proteomes" id="UP000218785"/>
    </source>
</evidence>
<dbReference type="Gene3D" id="2.160.20.10">
    <property type="entry name" value="Single-stranded right-handed beta-helix, Pectin lyase-like"/>
    <property type="match status" value="3"/>
</dbReference>
<gene>
    <name evidence="2" type="ORF">NIES37_46630</name>
</gene>
<accession>A0A1Z4N4M3</accession>
<dbReference type="InterPro" id="IPR012334">
    <property type="entry name" value="Pectin_lyas_fold"/>
</dbReference>
<dbReference type="Pfam" id="PF05860">
    <property type="entry name" value="TPS"/>
    <property type="match status" value="1"/>
</dbReference>
<evidence type="ECO:0000259" key="1">
    <source>
        <dbReference type="SMART" id="SM00912"/>
    </source>
</evidence>
<sequence length="1643" mass="170833">MVPAPRQQLWLLRLLNLLAICGVFIAWIDSARAQIIPDGTLGAESATLKPNTQVQGLPATLIEGGATRGVNLFQSFLQFNVGDSQRIYFANPAGIENIWTRVTGSDRSNIFGTLGIDGRANLFLLNPNGIIFGPNARLDVAGSFLATTANSFIFENGLKFSAINPEAAPLLTVSIRPGLQFGANHPASISNTGNLTTGQDLSLIAGSLDLQGRLQAGKDLTLQAQDTVKLRDTAINPLIVAASGNLLVQGNQNIDIFALNHPDSGLFAGGDLLLRSANTVGGDAHYWSGGNFRIEKLDSSLGKLSSPHDPIIRASGDVSFDSYEGASLHIFAGGSVNIGSIFITGADTTAPKNSITEDVPLSETLPDDTNYVYIQGASEPTLDIRAGTTAFGFPGMIPEPIIGLIGQVKTHVPSTSADINIGSIINVNKTEADEPIKGQILLTNQYSPNNLPGNITTGSIHTFGDVTLDSRGNITTNGTIDISLGLDSGNNINLISNGNIITHGDLLSDLFEEVDGNGGNISLISKHGDIDTTLANIISETHNGLAGDVNIQALGNIYLGNIMASSNSDNDTEFSSIIIKSNGGSVYLNQSSLDTSNNGNGYAGDVAISASQEVKIENNSNISSVGDSGIIYIGKSEYANFYPQNIIINNSQINSDNGNSQGQSGEISIESLNNILITNSKIVSGTTGLDSTANAGNISIKSIGSVFFSKSEVYNDVITGGTGNSGKFSIDSGVISLDKTNVQSGNNGSGKSGDIDIHGSESISLNSAKLFTNNYGSGVAGYIKLIAANNVAIDNSTITSESNYNGDADLYSNINIEATQGSVFLNQSKISTTNFSLGYAGDVSINARDDISIFKSSSGSQEDSHYRGIFSNGNLGNIYIGWVPNSSLIPKKVTIDQSFLSTSNQVDGDNQAAIFAKNTGDIRIQSLGDLVFTSSNLETVTNGSGAGGSIYIDAKSISLSDQSSLLANTLGTGKAGSVTVTAAGGSLSLSESSINTGSNDLSLDDSHTSQEGEGGGGDINISAANLLLTKKAYLNASTFGAGNSGNFSIVVDKNISFTNSSILNARTYGTGHGGNINIKTQSFNFNDESLIQAETFGSGNASNLDITAQLLSFSNTSRIDAQTFGSGNAGNINIKTQSLSLTEGSRINADTRSSGKGGNININPWNEQNQAAASVDISGYALLNKFSSGLFVNTESTETNAGAGGNINIRTGTLSISDGGVLSAPSKSSGNGGDISVNVNNLEIKGGGQILTNGYRSGAAGNIKINATDNITISGQDFTYQERLNELIASLDSIKDIYDFVKPKNEQEAKGILGSINQYSGLFANTESNSTGQGGTINIDPEQVTIKDSARISVDSQGSGVAGSISITADRLTLDTKAEITADTNSGQGGSITLNLQDLLLFRRQSFISTTAGRQGAGGDGGAIAIKLNSNNGFIVSPASENNDIAANAFSGSGGTIEIDAKGVIGLATLTRQELEQKLGTTDPAKLDSQYLQTNDITAISQTDPQLNGVISISSPDIDPSKGIVSLPTNASDPSQQIAQNCGAGDEKTSGQFTDVGRGGLPPKPDELLSANTVWEDIRMTANSLHTINSSYSRTAKPPQQKAVLIMPATGWVFNDKGDVTLVSQTPKTAASWLNSSSCAVKK</sequence>
<proteinExistence type="predicted"/>
<evidence type="ECO:0000313" key="2">
    <source>
        <dbReference type="EMBL" id="BAZ00668.1"/>
    </source>
</evidence>
<dbReference type="InterPro" id="IPR008638">
    <property type="entry name" value="FhaB/CdiA-like_TPS"/>
</dbReference>
<dbReference type="InterPro" id="IPR011050">
    <property type="entry name" value="Pectin_lyase_fold/virulence"/>
</dbReference>
<protein>
    <recommendedName>
        <fullName evidence="1">Filamentous haemagglutinin FhaB/tRNA nuclease CdiA-like TPS domain-containing protein</fullName>
    </recommendedName>
</protein>
<dbReference type="Proteomes" id="UP000218785">
    <property type="component" value="Chromosome"/>
</dbReference>
<dbReference type="RefSeq" id="WP_096579725.1">
    <property type="nucleotide sequence ID" value="NZ_CAWNJS010000001.1"/>
</dbReference>
<dbReference type="SUPFAM" id="SSF51126">
    <property type="entry name" value="Pectin lyase-like"/>
    <property type="match status" value="4"/>
</dbReference>
<dbReference type="KEGG" id="ttq:NIES37_46630"/>
<keyword evidence="3" id="KW-1185">Reference proteome</keyword>
<reference evidence="2 3" key="1">
    <citation type="submission" date="2017-06" db="EMBL/GenBank/DDBJ databases">
        <title>Genome sequencing of cyanobaciteial culture collection at National Institute for Environmental Studies (NIES).</title>
        <authorList>
            <person name="Hirose Y."/>
            <person name="Shimura Y."/>
            <person name="Fujisawa T."/>
            <person name="Nakamura Y."/>
            <person name="Kawachi M."/>
        </authorList>
    </citation>
    <scope>NUCLEOTIDE SEQUENCE [LARGE SCALE GENOMIC DNA]</scope>
    <source>
        <strain evidence="2 3">NIES-37</strain>
    </source>
</reference>
<dbReference type="SMART" id="SM00912">
    <property type="entry name" value="Haemagg_act"/>
    <property type="match status" value="1"/>
</dbReference>